<dbReference type="SUPFAM" id="SSF55874">
    <property type="entry name" value="ATPase domain of HSP90 chaperone/DNA topoisomerase II/histidine kinase"/>
    <property type="match status" value="1"/>
</dbReference>
<dbReference type="PROSITE" id="PS50112">
    <property type="entry name" value="PAS"/>
    <property type="match status" value="1"/>
</dbReference>
<dbReference type="InterPro" id="IPR053159">
    <property type="entry name" value="Hybrid_Histidine_Kinase"/>
</dbReference>
<dbReference type="InterPro" id="IPR011009">
    <property type="entry name" value="Kinase-like_dom_sf"/>
</dbReference>
<organism evidence="14 15">
    <name type="scientific">Bradyrhizobium erythrophlei</name>
    <dbReference type="NCBI Taxonomy" id="1437360"/>
    <lineage>
        <taxon>Bacteria</taxon>
        <taxon>Pseudomonadati</taxon>
        <taxon>Pseudomonadota</taxon>
        <taxon>Alphaproteobacteria</taxon>
        <taxon>Hyphomicrobiales</taxon>
        <taxon>Nitrobacteraceae</taxon>
        <taxon>Bradyrhizobium</taxon>
    </lineage>
</organism>
<dbReference type="Pfam" id="PF13426">
    <property type="entry name" value="PAS_9"/>
    <property type="match status" value="1"/>
</dbReference>
<dbReference type="CDD" id="cd00082">
    <property type="entry name" value="HisKA"/>
    <property type="match status" value="1"/>
</dbReference>
<dbReference type="InterPro" id="IPR000700">
    <property type="entry name" value="PAS-assoc_C"/>
</dbReference>
<dbReference type="FunFam" id="3.30.565.10:FF:000042">
    <property type="entry name" value="Two-component sensor histidine kinase KdpD"/>
    <property type="match status" value="1"/>
</dbReference>
<keyword evidence="6" id="KW-0547">Nucleotide-binding</keyword>
<name>A0A1M7U5Q8_9BRAD</name>
<dbReference type="InterPro" id="IPR035965">
    <property type="entry name" value="PAS-like_dom_sf"/>
</dbReference>
<dbReference type="SUPFAM" id="SSF52540">
    <property type="entry name" value="P-loop containing nucleoside triphosphate hydrolases"/>
    <property type="match status" value="1"/>
</dbReference>
<keyword evidence="15" id="KW-1185">Reference proteome</keyword>
<dbReference type="PROSITE" id="PS50109">
    <property type="entry name" value="HIS_KIN"/>
    <property type="match status" value="1"/>
</dbReference>
<dbReference type="InterPro" id="IPR003661">
    <property type="entry name" value="HisK_dim/P_dom"/>
</dbReference>
<dbReference type="InterPro" id="IPR029016">
    <property type="entry name" value="GAF-like_dom_sf"/>
</dbReference>
<evidence type="ECO:0000259" key="10">
    <source>
        <dbReference type="PROSITE" id="PS50011"/>
    </source>
</evidence>
<dbReference type="Gene3D" id="3.30.450.20">
    <property type="entry name" value="PAS domain"/>
    <property type="match status" value="2"/>
</dbReference>
<dbReference type="InterPro" id="IPR005467">
    <property type="entry name" value="His_kinase_dom"/>
</dbReference>
<dbReference type="PANTHER" id="PTHR43642">
    <property type="entry name" value="HYBRID SIGNAL TRANSDUCTION HISTIDINE KINASE G"/>
    <property type="match status" value="1"/>
</dbReference>
<reference evidence="15" key="1">
    <citation type="submission" date="2016-11" db="EMBL/GenBank/DDBJ databases">
        <authorList>
            <person name="Varghese N."/>
            <person name="Submissions S."/>
        </authorList>
    </citation>
    <scope>NUCLEOTIDE SEQUENCE [LARGE SCALE GENOMIC DNA]</scope>
    <source>
        <strain evidence="15">GAS401</strain>
    </source>
</reference>
<dbReference type="Gene3D" id="3.30.450.40">
    <property type="match status" value="1"/>
</dbReference>
<dbReference type="Pfam" id="PF13191">
    <property type="entry name" value="AAA_16"/>
    <property type="match status" value="1"/>
</dbReference>
<dbReference type="InterPro" id="IPR003018">
    <property type="entry name" value="GAF"/>
</dbReference>
<dbReference type="InterPro" id="IPR008271">
    <property type="entry name" value="Ser/Thr_kinase_AS"/>
</dbReference>
<dbReference type="SMART" id="SM00065">
    <property type="entry name" value="GAF"/>
    <property type="match status" value="1"/>
</dbReference>
<dbReference type="NCBIfam" id="TIGR00229">
    <property type="entry name" value="sensory_box"/>
    <property type="match status" value="1"/>
</dbReference>
<evidence type="ECO:0000256" key="2">
    <source>
        <dbReference type="ARBA" id="ARBA00012438"/>
    </source>
</evidence>
<evidence type="ECO:0000256" key="4">
    <source>
        <dbReference type="ARBA" id="ARBA00022679"/>
    </source>
</evidence>
<dbReference type="FunFam" id="1.10.287.130:FF:000055">
    <property type="entry name" value="Two-component sensor histidine kinase"/>
    <property type="match status" value="1"/>
</dbReference>
<dbReference type="InterPro" id="IPR004358">
    <property type="entry name" value="Sig_transdc_His_kin-like_C"/>
</dbReference>
<dbReference type="Pfam" id="PF00512">
    <property type="entry name" value="HisKA"/>
    <property type="match status" value="1"/>
</dbReference>
<dbReference type="SMART" id="SM00220">
    <property type="entry name" value="S_TKc"/>
    <property type="match status" value="1"/>
</dbReference>
<evidence type="ECO:0000259" key="12">
    <source>
        <dbReference type="PROSITE" id="PS50112"/>
    </source>
</evidence>
<dbReference type="SUPFAM" id="SSF56112">
    <property type="entry name" value="Protein kinase-like (PK-like)"/>
    <property type="match status" value="1"/>
</dbReference>
<feature type="domain" description="Protein kinase" evidence="10">
    <location>
        <begin position="2"/>
        <end position="281"/>
    </location>
</feature>
<dbReference type="SMART" id="SM00387">
    <property type="entry name" value="HATPase_c"/>
    <property type="match status" value="1"/>
</dbReference>
<dbReference type="GO" id="GO:0000155">
    <property type="term" value="F:phosphorelay sensor kinase activity"/>
    <property type="evidence" value="ECO:0007669"/>
    <property type="project" value="InterPro"/>
</dbReference>
<dbReference type="PANTHER" id="PTHR43642:SF1">
    <property type="entry name" value="HYBRID SIGNAL TRANSDUCTION HISTIDINE KINASE G"/>
    <property type="match status" value="1"/>
</dbReference>
<evidence type="ECO:0000313" key="15">
    <source>
        <dbReference type="Proteomes" id="UP000184096"/>
    </source>
</evidence>
<evidence type="ECO:0000256" key="3">
    <source>
        <dbReference type="ARBA" id="ARBA00022553"/>
    </source>
</evidence>
<dbReference type="Gene3D" id="1.10.510.10">
    <property type="entry name" value="Transferase(Phosphotransferase) domain 1"/>
    <property type="match status" value="1"/>
</dbReference>
<dbReference type="GO" id="GO:0009882">
    <property type="term" value="F:blue light photoreceptor activity"/>
    <property type="evidence" value="ECO:0007669"/>
    <property type="project" value="UniProtKB-ARBA"/>
</dbReference>
<dbReference type="SMART" id="SM00388">
    <property type="entry name" value="HisKA"/>
    <property type="match status" value="1"/>
</dbReference>
<dbReference type="SUPFAM" id="SSF55785">
    <property type="entry name" value="PYP-like sensor domain (PAS domain)"/>
    <property type="match status" value="2"/>
</dbReference>
<dbReference type="InterPro" id="IPR000014">
    <property type="entry name" value="PAS"/>
</dbReference>
<evidence type="ECO:0000256" key="5">
    <source>
        <dbReference type="ARBA" id="ARBA00022737"/>
    </source>
</evidence>
<dbReference type="Pfam" id="PF02518">
    <property type="entry name" value="HATPase_c"/>
    <property type="match status" value="1"/>
</dbReference>
<dbReference type="SUPFAM" id="SSF55781">
    <property type="entry name" value="GAF domain-like"/>
    <property type="match status" value="1"/>
</dbReference>
<keyword evidence="9" id="KW-0902">Two-component regulatory system</keyword>
<protein>
    <recommendedName>
        <fullName evidence="2">histidine kinase</fullName>
        <ecNumber evidence="2">2.7.13.3</ecNumber>
    </recommendedName>
</protein>
<feature type="domain" description="PAC" evidence="13">
    <location>
        <begin position="1545"/>
        <end position="1594"/>
    </location>
</feature>
<dbReference type="SMART" id="SM00091">
    <property type="entry name" value="PAS"/>
    <property type="match status" value="1"/>
</dbReference>
<dbReference type="SUPFAM" id="SSF47384">
    <property type="entry name" value="Homodimeric domain of signal transducing histidine kinase"/>
    <property type="match status" value="1"/>
</dbReference>
<dbReference type="EMBL" id="LT670849">
    <property type="protein sequence ID" value="SHN78278.1"/>
    <property type="molecule type" value="Genomic_DNA"/>
</dbReference>
<feature type="domain" description="PAC" evidence="13">
    <location>
        <begin position="1669"/>
        <end position="1721"/>
    </location>
</feature>
<dbReference type="Pfam" id="PF00069">
    <property type="entry name" value="Pkinase"/>
    <property type="match status" value="1"/>
</dbReference>
<dbReference type="InterPro" id="IPR000719">
    <property type="entry name" value="Prot_kinase_dom"/>
</dbReference>
<dbReference type="InterPro" id="IPR036890">
    <property type="entry name" value="HATPase_C_sf"/>
</dbReference>
<feature type="domain" description="Histidine kinase" evidence="11">
    <location>
        <begin position="1744"/>
        <end position="1960"/>
    </location>
</feature>
<evidence type="ECO:0000259" key="11">
    <source>
        <dbReference type="PROSITE" id="PS50109"/>
    </source>
</evidence>
<gene>
    <name evidence="14" type="ORF">SAMN05444170_3627</name>
</gene>
<dbReference type="InterPro" id="IPR041664">
    <property type="entry name" value="AAA_16"/>
</dbReference>
<evidence type="ECO:0000256" key="8">
    <source>
        <dbReference type="ARBA" id="ARBA00022840"/>
    </source>
</evidence>
<dbReference type="PRINTS" id="PR00344">
    <property type="entry name" value="BCTRLSENSOR"/>
</dbReference>
<sequence>MSAQQEALVNDLLGYVFSPLRKGDIALYRGSGDGLAPVLLVAAEETSLDCVERLQHEYALKSELEAGWAARPVTLTHDNGRMTLVLEDPGGTPLDQLLGRPLEISHFLRIAISLAGALRHVHERGLIHKDIKPANILVDATSGGVWLTGFGIASRLPREHQAPAPPDIIAGTLPYMAPEQTGRMNRSVDSRSDLYSLGVTFYEMLTGQLPFTATDPMEWVHWHIARQPVPPNERVARIPDALSAIVMKLLAKTVEDRYQTAAGIEVDLRRSQAELETHGRIGAFPLGSHDQSDRLLIPEKLYGREREIAVLLSAFDRVVAHGKPELVLVSGYSGVGKSSVVNELHKALVPPRGMFASGKFDQYKRDIPYTTLAQAFGTLVRQILAKSEAEVKAWRDSLTEALRPNGQLIVNLIPEVEFVIGKQPPVPDLLPQDAQNRFQMVFRRFVGVFARQDHPLALFLDDLQWQDAATLELLEHLVTDPDVRHLLLVGAYRDNEVNPSHPLMRTLDAARKAGARIQEVVLAPLKVDDVGRLLVDSLHCNRDSAHPLAQLVHERTGGNPFFAIQFLTGLAEEGLLAFDANSAAWISDLERIRAKRYTDNVVEFMVAKLKRLPDTTQQALQELACLGNVAEFATLTLVRGVSEDGVHTALWEAARVGLILRLDSSYAFLHDRVQEAAYALIPEKERAVTHLRIGRVLASRASSEGLEEKIFEIVNQMDRGAALIHSREERDRLAELNLIAGKRAKTSTAYASALNYLTAGRAMLIEDSWQQQYELIFSIEYHLAECELLTADLAAAEERLMMLSHRAGNLIDIAAVACLRLTLYTTLDRSDRGVAVCLEYLQRSGVHWSPHPTTDEVQREYDRIWQQLGSLSIENLVDLPLMRNPEVHATLDVLTEVVTPALFTDKNLLSLVICRMVNLSLEHGNSDGSCFAYVWLGMILGPHFGDYRAGFRFGRLGYELVERRGLHRYQARAYMSFGNLVMPWTQHVQAGRDLVRRAFDAANRIGDLTFAAYSCNNLNTNLIAAGDPLGDVQRDAENGLDFARKARFGLVIDIITAQLGLTRTLRGLTPEFGSFNDNGFNESQFEDHLQSDSRLALPECWYWVRKLQARVYANDYASAIEAASKAQQLLWTSPSFFEVAEFHFYDALARAAQCDAASASERARHLEALVAHHKQLDVWAENCPENFENRATLVAAEIARLEGREFDAERLYERAIRSARANGFIHNEALANEVASRFYAAHGFEKIARAYLQDARYGYLRWGADGKVRQLERLHPYLREAPVPASATATIGTSVERLDVGAVLKAAQAVSGEIVLDKLIERLMRIVVEHAGAERGLLILFQGDEPRIAAEATTGRGQVEVTLHQTPDSPPELPESVLHYVIRTRENVILDDAMAQNPFSADEYFFNKHAHSVLCIPLVKQAKLIAALYLENNLASHVFTPARISVLELLASQAAISLENARLYSDLGEREARIRRLVDSNIIGIMIGDSHGRIIEANEAFLDLLGYGREDLVSGRIRWTKLTPAEWAAADEAAIAELNATRTCKPYEKEYFRKDGSRVPVLVGGAFFEGKRDEGVVFVIDMTERKRAEEALRESKERFRDYAETASDWLWETGPDHRTISISENVGAVGVLPSRLPGALRWEIANDVESEPEKWRRHREILDTRQSFRDFVYSILNELGSPVYVRVSGKPFFDAKGSFLGYRGTGADVTATIRADHAEEALRKAQAELARAMRVTTLGELTASIAHEVNQPLAGIVANAHASLRWLDRETPDLERARRSVEWIINDSDRASEVIRRVRALVNKSDLEMVRLDVNDVIREVIALMQRELINHEVSLLTELAPALPAILGDRVQLQQVFINLVMNGIEAMQSVTDRQRELVIRSRQDEKQQVLASVTDCGVGISAEDADRLFNPFFTTKSSGMGMGLSICRSIMEAHGGRLWVTANVPHGAMFQFMLPVNADVAW</sequence>
<dbReference type="GO" id="GO:0042802">
    <property type="term" value="F:identical protein binding"/>
    <property type="evidence" value="ECO:0007669"/>
    <property type="project" value="UniProtKB-ARBA"/>
</dbReference>
<dbReference type="SMART" id="SM00086">
    <property type="entry name" value="PAC"/>
    <property type="match status" value="2"/>
</dbReference>
<comment type="catalytic activity">
    <reaction evidence="1">
        <text>ATP + protein L-histidine = ADP + protein N-phospho-L-histidine.</text>
        <dbReference type="EC" id="2.7.13.3"/>
    </reaction>
</comment>
<evidence type="ECO:0000256" key="7">
    <source>
        <dbReference type="ARBA" id="ARBA00022777"/>
    </source>
</evidence>
<dbReference type="InterPro" id="IPR027417">
    <property type="entry name" value="P-loop_NTPase"/>
</dbReference>
<dbReference type="InterPro" id="IPR036097">
    <property type="entry name" value="HisK_dim/P_sf"/>
</dbReference>
<dbReference type="Pfam" id="PF01590">
    <property type="entry name" value="GAF"/>
    <property type="match status" value="1"/>
</dbReference>
<dbReference type="EC" id="2.7.13.3" evidence="2"/>
<dbReference type="GO" id="GO:0005524">
    <property type="term" value="F:ATP binding"/>
    <property type="evidence" value="ECO:0007669"/>
    <property type="project" value="UniProtKB-KW"/>
</dbReference>
<accession>A0A1M7U5Q8</accession>
<dbReference type="PROSITE" id="PS00108">
    <property type="entry name" value="PROTEIN_KINASE_ST"/>
    <property type="match status" value="1"/>
</dbReference>
<dbReference type="InterPro" id="IPR001610">
    <property type="entry name" value="PAC"/>
</dbReference>
<evidence type="ECO:0000256" key="9">
    <source>
        <dbReference type="ARBA" id="ARBA00023012"/>
    </source>
</evidence>
<dbReference type="PROSITE" id="PS50113">
    <property type="entry name" value="PAC"/>
    <property type="match status" value="2"/>
</dbReference>
<dbReference type="Gene3D" id="1.10.287.130">
    <property type="match status" value="1"/>
</dbReference>
<evidence type="ECO:0000256" key="6">
    <source>
        <dbReference type="ARBA" id="ARBA00022741"/>
    </source>
</evidence>
<keyword evidence="5" id="KW-0677">Repeat</keyword>
<keyword evidence="8" id="KW-0067">ATP-binding</keyword>
<evidence type="ECO:0000259" key="13">
    <source>
        <dbReference type="PROSITE" id="PS50113"/>
    </source>
</evidence>
<keyword evidence="4" id="KW-0808">Transferase</keyword>
<dbReference type="Proteomes" id="UP000184096">
    <property type="component" value="Chromosome I"/>
</dbReference>
<evidence type="ECO:0000256" key="1">
    <source>
        <dbReference type="ARBA" id="ARBA00000085"/>
    </source>
</evidence>
<keyword evidence="7" id="KW-0418">Kinase</keyword>
<evidence type="ECO:0000313" key="14">
    <source>
        <dbReference type="EMBL" id="SHN78278.1"/>
    </source>
</evidence>
<dbReference type="InterPro" id="IPR003594">
    <property type="entry name" value="HATPase_dom"/>
</dbReference>
<proteinExistence type="predicted"/>
<dbReference type="PROSITE" id="PS50011">
    <property type="entry name" value="PROTEIN_KINASE_DOM"/>
    <property type="match status" value="1"/>
</dbReference>
<feature type="domain" description="PAS" evidence="12">
    <location>
        <begin position="1470"/>
        <end position="1514"/>
    </location>
</feature>
<dbReference type="Gene3D" id="3.40.50.300">
    <property type="entry name" value="P-loop containing nucleotide triphosphate hydrolases"/>
    <property type="match status" value="1"/>
</dbReference>
<dbReference type="CDD" id="cd00130">
    <property type="entry name" value="PAS"/>
    <property type="match status" value="1"/>
</dbReference>
<dbReference type="CDD" id="cd14014">
    <property type="entry name" value="STKc_PknB_like"/>
    <property type="match status" value="1"/>
</dbReference>
<keyword evidence="3" id="KW-0597">Phosphoprotein</keyword>
<dbReference type="Gene3D" id="3.30.565.10">
    <property type="entry name" value="Histidine kinase-like ATPase, C-terminal domain"/>
    <property type="match status" value="1"/>
</dbReference>